<comment type="caution">
    <text evidence="4">The sequence shown here is derived from an EMBL/GenBank/DDBJ whole genome shotgun (WGS) entry which is preliminary data.</text>
</comment>
<protein>
    <recommendedName>
        <fullName evidence="3">RING-type domain-containing protein</fullName>
    </recommendedName>
</protein>
<sequence length="427" mass="47017">MGAACCVAAKDKTVQSGPTYDILHRNIRCSPTWSFRWDHPARVAGEDAPSRNDESENKNESSYVSGDGSPLESDQRKQCLKYPISEGSAGLVINSTSDQSISTNVSMDVNVEQVKGLEESSTISCTSPIKPPSSLPSTSLSASPLPSQSHLVPSSSTSSRSPYQSPGHRLLWQVSNSRVPGCKSPSNFYVSDEKPVFPSWNNELSMHSCDGSSDGWSVPGFSELMGTSRRERWSFDSESFGFNPERLLRSSTQFSTSSVDFQTCGVCSKFLTEKSSWSSQKIIASNELAVVSILICGHVYHAECLESMTPEISKYDPACPVCTFGEKQTLKLSEKALKAEMDLKARNKKSKNQIVDSEIDDFVFDRFKDGGRQGKGHRMGSSSTGRRFFGKPFLRRHFSLGSNSSKSMLHNHPTKKKGFFWGKSSKQ</sequence>
<dbReference type="SMART" id="SM00184">
    <property type="entry name" value="RING"/>
    <property type="match status" value="1"/>
</dbReference>
<feature type="compositionally biased region" description="Basic and acidic residues" evidence="2">
    <location>
        <begin position="44"/>
        <end position="59"/>
    </location>
</feature>
<keyword evidence="1" id="KW-0479">Metal-binding</keyword>
<keyword evidence="5" id="KW-1185">Reference proteome</keyword>
<dbReference type="PROSITE" id="PS50089">
    <property type="entry name" value="ZF_RING_2"/>
    <property type="match status" value="1"/>
</dbReference>
<dbReference type="SUPFAM" id="SSF57850">
    <property type="entry name" value="RING/U-box"/>
    <property type="match status" value="1"/>
</dbReference>
<dbReference type="PANTHER" id="PTHR31150:SF26">
    <property type="entry name" value="RING-TYPE DOMAIN-CONTAINING PROTEIN"/>
    <property type="match status" value="1"/>
</dbReference>
<dbReference type="AlphaFoldDB" id="A0AAV1YI01"/>
<reference evidence="4 5" key="1">
    <citation type="submission" date="2024-03" db="EMBL/GenBank/DDBJ databases">
        <authorList>
            <person name="Martinez-Hernandez J."/>
        </authorList>
    </citation>
    <scope>NUCLEOTIDE SEQUENCE [LARGE SCALE GENOMIC DNA]</scope>
</reference>
<dbReference type="PANTHER" id="PTHR31150">
    <property type="entry name" value="EXPRESSED PROTEIN"/>
    <property type="match status" value="1"/>
</dbReference>
<feature type="compositionally biased region" description="Low complexity" evidence="2">
    <location>
        <begin position="135"/>
        <end position="166"/>
    </location>
</feature>
<gene>
    <name evidence="4" type="ORF">LLUT_LOCUS34638</name>
</gene>
<dbReference type="InterPro" id="IPR001841">
    <property type="entry name" value="Znf_RING"/>
</dbReference>
<feature type="domain" description="RING-type" evidence="3">
    <location>
        <begin position="264"/>
        <end position="323"/>
    </location>
</feature>
<accession>A0AAV1YI01</accession>
<feature type="region of interest" description="Disordered" evidence="2">
    <location>
        <begin position="120"/>
        <end position="167"/>
    </location>
</feature>
<evidence type="ECO:0000313" key="5">
    <source>
        <dbReference type="Proteomes" id="UP001497480"/>
    </source>
</evidence>
<evidence type="ECO:0000256" key="1">
    <source>
        <dbReference type="PROSITE-ProRule" id="PRU00175"/>
    </source>
</evidence>
<proteinExistence type="predicted"/>
<evidence type="ECO:0000313" key="4">
    <source>
        <dbReference type="EMBL" id="CAL0333578.1"/>
    </source>
</evidence>
<dbReference type="Proteomes" id="UP001497480">
    <property type="component" value="Unassembled WGS sequence"/>
</dbReference>
<dbReference type="GO" id="GO:0008270">
    <property type="term" value="F:zinc ion binding"/>
    <property type="evidence" value="ECO:0007669"/>
    <property type="project" value="UniProtKB-KW"/>
</dbReference>
<dbReference type="EMBL" id="CAXHTB010000025">
    <property type="protein sequence ID" value="CAL0333578.1"/>
    <property type="molecule type" value="Genomic_DNA"/>
</dbReference>
<dbReference type="InterPro" id="IPR013083">
    <property type="entry name" value="Znf_RING/FYVE/PHD"/>
</dbReference>
<keyword evidence="1" id="KW-0862">Zinc</keyword>
<evidence type="ECO:0000259" key="3">
    <source>
        <dbReference type="PROSITE" id="PS50089"/>
    </source>
</evidence>
<feature type="region of interest" description="Disordered" evidence="2">
    <location>
        <begin position="404"/>
        <end position="427"/>
    </location>
</feature>
<organism evidence="4 5">
    <name type="scientific">Lupinus luteus</name>
    <name type="common">European yellow lupine</name>
    <dbReference type="NCBI Taxonomy" id="3873"/>
    <lineage>
        <taxon>Eukaryota</taxon>
        <taxon>Viridiplantae</taxon>
        <taxon>Streptophyta</taxon>
        <taxon>Embryophyta</taxon>
        <taxon>Tracheophyta</taxon>
        <taxon>Spermatophyta</taxon>
        <taxon>Magnoliopsida</taxon>
        <taxon>eudicotyledons</taxon>
        <taxon>Gunneridae</taxon>
        <taxon>Pentapetalae</taxon>
        <taxon>rosids</taxon>
        <taxon>fabids</taxon>
        <taxon>Fabales</taxon>
        <taxon>Fabaceae</taxon>
        <taxon>Papilionoideae</taxon>
        <taxon>50 kb inversion clade</taxon>
        <taxon>genistoids sensu lato</taxon>
        <taxon>core genistoids</taxon>
        <taxon>Genisteae</taxon>
        <taxon>Lupinus</taxon>
    </lineage>
</organism>
<dbReference type="Gene3D" id="3.30.40.10">
    <property type="entry name" value="Zinc/RING finger domain, C3HC4 (zinc finger)"/>
    <property type="match status" value="1"/>
</dbReference>
<feature type="region of interest" description="Disordered" evidence="2">
    <location>
        <begin position="44"/>
        <end position="76"/>
    </location>
</feature>
<keyword evidence="1" id="KW-0863">Zinc-finger</keyword>
<evidence type="ECO:0000256" key="2">
    <source>
        <dbReference type="SAM" id="MobiDB-lite"/>
    </source>
</evidence>
<name>A0AAV1YI01_LUPLU</name>